<name>A0A1X7BLZ0_9RHOB</name>
<evidence type="ECO:0000313" key="12">
    <source>
        <dbReference type="EMBL" id="SMC10631.1"/>
    </source>
</evidence>
<dbReference type="EMBL" id="FWXB01000001">
    <property type="protein sequence ID" value="SMC10631.1"/>
    <property type="molecule type" value="Genomic_DNA"/>
</dbReference>
<keyword evidence="5" id="KW-0547">Nucleotide-binding</keyword>
<feature type="transmembrane region" description="Helical" evidence="9">
    <location>
        <begin position="97"/>
        <end position="117"/>
    </location>
</feature>
<keyword evidence="6 12" id="KW-0067">ATP-binding</keyword>
<evidence type="ECO:0000256" key="5">
    <source>
        <dbReference type="ARBA" id="ARBA00022741"/>
    </source>
</evidence>
<dbReference type="PROSITE" id="PS50929">
    <property type="entry name" value="ABC_TM1F"/>
    <property type="match status" value="1"/>
</dbReference>
<keyword evidence="8 9" id="KW-0472">Membrane</keyword>
<dbReference type="PANTHER" id="PTHR24221">
    <property type="entry name" value="ATP-BINDING CASSETTE SUB-FAMILY B"/>
    <property type="match status" value="1"/>
</dbReference>
<dbReference type="InterPro" id="IPR027417">
    <property type="entry name" value="P-loop_NTPase"/>
</dbReference>
<evidence type="ECO:0000259" key="10">
    <source>
        <dbReference type="PROSITE" id="PS50893"/>
    </source>
</evidence>
<feature type="transmembrane region" description="Helical" evidence="9">
    <location>
        <begin position="203"/>
        <end position="222"/>
    </location>
</feature>
<dbReference type="InterPro" id="IPR039421">
    <property type="entry name" value="Type_1_exporter"/>
</dbReference>
<keyword evidence="7 9" id="KW-1133">Transmembrane helix</keyword>
<evidence type="ECO:0000256" key="3">
    <source>
        <dbReference type="ARBA" id="ARBA00022475"/>
    </source>
</evidence>
<evidence type="ECO:0000259" key="11">
    <source>
        <dbReference type="PROSITE" id="PS50929"/>
    </source>
</evidence>
<gene>
    <name evidence="12" type="primary">msbA_1</name>
    <name evidence="12" type="ORF">ROA7745_00438</name>
</gene>
<evidence type="ECO:0000256" key="2">
    <source>
        <dbReference type="ARBA" id="ARBA00022448"/>
    </source>
</evidence>
<feature type="transmembrane region" description="Helical" evidence="9">
    <location>
        <begin position="48"/>
        <end position="66"/>
    </location>
</feature>
<evidence type="ECO:0000313" key="13">
    <source>
        <dbReference type="Proteomes" id="UP000193224"/>
    </source>
</evidence>
<keyword evidence="12" id="KW-0378">Hydrolase</keyword>
<dbReference type="GO" id="GO:0034040">
    <property type="term" value="F:ATPase-coupled lipid transmembrane transporter activity"/>
    <property type="evidence" value="ECO:0007669"/>
    <property type="project" value="TreeGrafter"/>
</dbReference>
<feature type="transmembrane region" description="Helical" evidence="9">
    <location>
        <begin position="179"/>
        <end position="197"/>
    </location>
</feature>
<dbReference type="PROSITE" id="PS50893">
    <property type="entry name" value="ABC_TRANSPORTER_2"/>
    <property type="match status" value="1"/>
</dbReference>
<feature type="transmembrane region" description="Helical" evidence="9">
    <location>
        <begin position="283"/>
        <end position="308"/>
    </location>
</feature>
<dbReference type="GO" id="GO:0005524">
    <property type="term" value="F:ATP binding"/>
    <property type="evidence" value="ECO:0007669"/>
    <property type="project" value="UniProtKB-KW"/>
</dbReference>
<evidence type="ECO:0000256" key="6">
    <source>
        <dbReference type="ARBA" id="ARBA00022840"/>
    </source>
</evidence>
<feature type="domain" description="ABC transporter" evidence="10">
    <location>
        <begin position="385"/>
        <end position="623"/>
    </location>
</feature>
<dbReference type="Proteomes" id="UP000193224">
    <property type="component" value="Unassembled WGS sequence"/>
</dbReference>
<organism evidence="12 13">
    <name type="scientific">Roseovarius aestuarii</name>
    <dbReference type="NCBI Taxonomy" id="475083"/>
    <lineage>
        <taxon>Bacteria</taxon>
        <taxon>Pseudomonadati</taxon>
        <taxon>Pseudomonadota</taxon>
        <taxon>Alphaproteobacteria</taxon>
        <taxon>Rhodobacterales</taxon>
        <taxon>Roseobacteraceae</taxon>
        <taxon>Roseovarius</taxon>
    </lineage>
</organism>
<feature type="domain" description="ABC transmembrane type-1" evidence="11">
    <location>
        <begin position="47"/>
        <end position="306"/>
    </location>
</feature>
<evidence type="ECO:0000256" key="8">
    <source>
        <dbReference type="ARBA" id="ARBA00023136"/>
    </source>
</evidence>
<dbReference type="InterPro" id="IPR017871">
    <property type="entry name" value="ABC_transporter-like_CS"/>
</dbReference>
<sequence>MQRRYLYGVNEGSNVTKKQPQRNGAMTTLRRGMTLLTAQDRRRALQSVAASLLSAIVSSLMVWSVIPFTELLSDPNAVDNNRFLAALDRQLDEPASYSLLILVGASCALLALGVFLAQLLQTRTATSFTAGLNHHLGHRLLACYLHQPYEFFLDQHTSALSTNILSETEAAVGNFYRPMIQLAAALPTTIAVIAVLALMNATIVVLLGGGVFVTYGATYLVMRRRARRLGQQRAEANRRRFRNASESLQGVKGIKILGREETYLARFEHASHEMREAAIASQLLASVPGFALRAAALVGGVLFILLYVRESDFLAGQALGNIGPALGVLAVAAHRLMPEVQRILDSLMRLQYGIPAMERLHADLADLAPITHADDGERIRLARELTFEHVSYAYPGADSPGLSDINLRIPAGTKLGIVGRSGAGKTTLGDIALGLLATSTGRLLVDGHAVDDQSRRAWLRSVGSVPQDIFLADASVSENIALGLPPQEINMHRVRESARRAQIDNFVTDTLAEGYATHIGERGVRLSGGQRQRLAIARALYRDADLIVFDEATNALDSRTEEEVMSALRALPEEKTVLIIAHRLSTLDICDQIVVLENGRVAGFGTRAELEQDCPSFRSLTTF</sequence>
<reference evidence="12 13" key="1">
    <citation type="submission" date="2017-03" db="EMBL/GenBank/DDBJ databases">
        <authorList>
            <person name="Afonso C.L."/>
            <person name="Miller P.J."/>
            <person name="Scott M.A."/>
            <person name="Spackman E."/>
            <person name="Goraichik I."/>
            <person name="Dimitrov K.M."/>
            <person name="Suarez D.L."/>
            <person name="Swayne D.E."/>
        </authorList>
    </citation>
    <scope>NUCLEOTIDE SEQUENCE [LARGE SCALE GENOMIC DNA]</scope>
    <source>
        <strain evidence="12 13">CECT 7745</strain>
    </source>
</reference>
<keyword evidence="13" id="KW-1185">Reference proteome</keyword>
<evidence type="ECO:0000256" key="4">
    <source>
        <dbReference type="ARBA" id="ARBA00022692"/>
    </source>
</evidence>
<evidence type="ECO:0000256" key="1">
    <source>
        <dbReference type="ARBA" id="ARBA00004651"/>
    </source>
</evidence>
<dbReference type="InterPro" id="IPR003593">
    <property type="entry name" value="AAA+_ATPase"/>
</dbReference>
<dbReference type="SUPFAM" id="SSF90123">
    <property type="entry name" value="ABC transporter transmembrane region"/>
    <property type="match status" value="1"/>
</dbReference>
<dbReference type="GO" id="GO:0016887">
    <property type="term" value="F:ATP hydrolysis activity"/>
    <property type="evidence" value="ECO:0007669"/>
    <property type="project" value="InterPro"/>
</dbReference>
<dbReference type="InterPro" id="IPR003439">
    <property type="entry name" value="ABC_transporter-like_ATP-bd"/>
</dbReference>
<keyword evidence="4 9" id="KW-0812">Transmembrane</keyword>
<dbReference type="AlphaFoldDB" id="A0A1X7BLZ0"/>
<keyword evidence="3" id="KW-1003">Cell membrane</keyword>
<dbReference type="Pfam" id="PF00005">
    <property type="entry name" value="ABC_tran"/>
    <property type="match status" value="1"/>
</dbReference>
<protein>
    <submittedName>
        <fullName evidence="12">Lipid A export ATP-binding/permease protein MsbA</fullName>
        <ecNumber evidence="12">3.6.3.-</ecNumber>
    </submittedName>
</protein>
<evidence type="ECO:0000256" key="7">
    <source>
        <dbReference type="ARBA" id="ARBA00022989"/>
    </source>
</evidence>
<dbReference type="SUPFAM" id="SSF52540">
    <property type="entry name" value="P-loop containing nucleoside triphosphate hydrolases"/>
    <property type="match status" value="1"/>
</dbReference>
<dbReference type="PANTHER" id="PTHR24221:SF632">
    <property type="entry name" value="ATP-DEPENDENT LIPID A-CORE FLIPPASE"/>
    <property type="match status" value="1"/>
</dbReference>
<dbReference type="Pfam" id="PF00664">
    <property type="entry name" value="ABC_membrane"/>
    <property type="match status" value="1"/>
</dbReference>
<dbReference type="EC" id="3.6.3.-" evidence="12"/>
<comment type="subcellular location">
    <subcellularLocation>
        <location evidence="1">Cell membrane</location>
        <topology evidence="1">Multi-pass membrane protein</topology>
    </subcellularLocation>
</comment>
<keyword evidence="2" id="KW-0813">Transport</keyword>
<dbReference type="InterPro" id="IPR036640">
    <property type="entry name" value="ABC1_TM_sf"/>
</dbReference>
<dbReference type="Gene3D" id="3.40.50.300">
    <property type="entry name" value="P-loop containing nucleotide triphosphate hydrolases"/>
    <property type="match status" value="1"/>
</dbReference>
<accession>A0A1X7BLZ0</accession>
<dbReference type="GO" id="GO:0140359">
    <property type="term" value="F:ABC-type transporter activity"/>
    <property type="evidence" value="ECO:0007669"/>
    <property type="project" value="InterPro"/>
</dbReference>
<dbReference type="PROSITE" id="PS00211">
    <property type="entry name" value="ABC_TRANSPORTER_1"/>
    <property type="match status" value="1"/>
</dbReference>
<proteinExistence type="predicted"/>
<evidence type="ECO:0000256" key="9">
    <source>
        <dbReference type="SAM" id="Phobius"/>
    </source>
</evidence>
<dbReference type="FunFam" id="3.40.50.300:FF:000299">
    <property type="entry name" value="ABC transporter ATP-binding protein/permease"/>
    <property type="match status" value="1"/>
</dbReference>
<dbReference type="Gene3D" id="1.20.1560.10">
    <property type="entry name" value="ABC transporter type 1, transmembrane domain"/>
    <property type="match status" value="1"/>
</dbReference>
<dbReference type="InterPro" id="IPR011527">
    <property type="entry name" value="ABC1_TM_dom"/>
</dbReference>
<dbReference type="SMART" id="SM00382">
    <property type="entry name" value="AAA"/>
    <property type="match status" value="1"/>
</dbReference>
<dbReference type="GO" id="GO:0005886">
    <property type="term" value="C:plasma membrane"/>
    <property type="evidence" value="ECO:0007669"/>
    <property type="project" value="UniProtKB-SubCell"/>
</dbReference>